<evidence type="ECO:0000313" key="2">
    <source>
        <dbReference type="EMBL" id="CDS92616.1"/>
    </source>
</evidence>
<name>A0A069AIB6_CLODI</name>
<dbReference type="Pfam" id="PF08890">
    <property type="entry name" value="Phage_TAC_5"/>
    <property type="match status" value="1"/>
</dbReference>
<gene>
    <name evidence="2" type="primary">xkdN</name>
    <name evidence="2" type="ORF">BN1095_1020019</name>
    <name evidence="1" type="ORF">BN1097_1070015</name>
    <name evidence="3" type="ORF">KRQ00_003827</name>
</gene>
<protein>
    <submittedName>
        <fullName evidence="2">XkdN protein</fullName>
    </submittedName>
</protein>
<dbReference type="InterPro" id="IPR038559">
    <property type="entry name" value="XkdN-like_sf"/>
</dbReference>
<dbReference type="InterPro" id="IPR014986">
    <property type="entry name" value="XkdN-like"/>
</dbReference>
<dbReference type="PATRIC" id="fig|1496.854.peg.1759"/>
<proteinExistence type="predicted"/>
<dbReference type="EMBL" id="DAEQIJ010000033">
    <property type="protein sequence ID" value="HBH2622007.1"/>
    <property type="molecule type" value="Genomic_DNA"/>
</dbReference>
<dbReference type="Proteomes" id="UP000879542">
    <property type="component" value="Unassembled WGS sequence"/>
</dbReference>
<accession>A0A069AIB6</accession>
<reference evidence="3" key="2">
    <citation type="journal article" date="2018" name="Genome Biol.">
        <title>SKESA: strategic k-mer extension for scrupulous assemblies.</title>
        <authorList>
            <person name="Souvorov A."/>
            <person name="Agarwala R."/>
            <person name="Lipman D.J."/>
        </authorList>
    </citation>
    <scope>NUCLEOTIDE SEQUENCE</scope>
    <source>
        <strain evidence="3">Clostridioides</strain>
    </source>
</reference>
<evidence type="ECO:0000313" key="1">
    <source>
        <dbReference type="EMBL" id="CDS82764.1"/>
    </source>
</evidence>
<organism evidence="2">
    <name type="scientific">Clostridioides difficile</name>
    <name type="common">Peptoclostridium difficile</name>
    <dbReference type="NCBI Taxonomy" id="1496"/>
    <lineage>
        <taxon>Bacteria</taxon>
        <taxon>Bacillati</taxon>
        <taxon>Bacillota</taxon>
        <taxon>Clostridia</taxon>
        <taxon>Peptostreptococcales</taxon>
        <taxon>Peptostreptococcaceae</taxon>
        <taxon>Clostridioides</taxon>
    </lineage>
</organism>
<evidence type="ECO:0000313" key="3">
    <source>
        <dbReference type="EMBL" id="HBH2622007.1"/>
    </source>
</evidence>
<dbReference type="RefSeq" id="WP_015981501.1">
    <property type="nucleotide sequence ID" value="NZ_BINC01000025.1"/>
</dbReference>
<reference evidence="3" key="3">
    <citation type="submission" date="2021-06" db="EMBL/GenBank/DDBJ databases">
        <authorList>
            <consortium name="NCBI Pathogen Detection Project"/>
        </authorList>
    </citation>
    <scope>NUCLEOTIDE SEQUENCE</scope>
    <source>
        <strain evidence="3">Clostridioides</strain>
    </source>
</reference>
<reference evidence="2" key="1">
    <citation type="submission" date="2014-07" db="EMBL/GenBank/DDBJ databases">
        <authorList>
            <person name="Monot Marc"/>
        </authorList>
    </citation>
    <scope>NUCLEOTIDE SEQUENCE</scope>
    <source>
        <strain evidence="2">7032989</strain>
        <strain evidence="1">7032994</strain>
    </source>
</reference>
<dbReference type="EMBL" id="LK932742">
    <property type="protein sequence ID" value="CDS92616.1"/>
    <property type="molecule type" value="Genomic_DNA"/>
</dbReference>
<dbReference type="AlphaFoldDB" id="A0A069AIB6"/>
<dbReference type="EMBL" id="LK932311">
    <property type="protein sequence ID" value="CDS82764.1"/>
    <property type="molecule type" value="Genomic_DNA"/>
</dbReference>
<sequence>MSENKLEKEIVDKKEATEVKNIVELLLKMDAGKIKMPSMTYKIFCKKVGIELPFECTALEPETFDELQSSGLKIENGSLKDLDNFKMKTNIILASCKTFKDKELLKHFKSPTPRELLRKMLLAGEINDLYNKICELNGYSESNSEKDKRIEEKIKN</sequence>
<dbReference type="Gene3D" id="3.30.2220.30">
    <property type="match status" value="1"/>
</dbReference>